<reference evidence="1" key="1">
    <citation type="journal article" date="2021" name="Nat. Commun.">
        <title>Genetic determinants of endophytism in the Arabidopsis root mycobiome.</title>
        <authorList>
            <person name="Mesny F."/>
            <person name="Miyauchi S."/>
            <person name="Thiergart T."/>
            <person name="Pickel B."/>
            <person name="Atanasova L."/>
            <person name="Karlsson M."/>
            <person name="Huettel B."/>
            <person name="Barry K.W."/>
            <person name="Haridas S."/>
            <person name="Chen C."/>
            <person name="Bauer D."/>
            <person name="Andreopoulos W."/>
            <person name="Pangilinan J."/>
            <person name="LaButti K."/>
            <person name="Riley R."/>
            <person name="Lipzen A."/>
            <person name="Clum A."/>
            <person name="Drula E."/>
            <person name="Henrissat B."/>
            <person name="Kohler A."/>
            <person name="Grigoriev I.V."/>
            <person name="Martin F.M."/>
            <person name="Hacquard S."/>
        </authorList>
    </citation>
    <scope>NUCLEOTIDE SEQUENCE</scope>
    <source>
        <strain evidence="1">MPI-SDFR-AT-0120</strain>
    </source>
</reference>
<gene>
    <name evidence="1" type="ORF">FB567DRAFT_524763</name>
</gene>
<sequence length="448" mass="51975">MDCLSYLPEELIDGVCEYIPDRDGLDDLRLCCKRLYSKTQHEFDVRHFSVVQCMLTPGSLQKLIDLSRNERVSRVIQEVRLFIVNFDEWARCEVGQDIWDRWHIHTLRGAFSTTELDMMKSQVLGEQDKTTRKKIRRQQRRMHSRHMHEHNRLRNTSADVELLAEALKNLPSLHTIHSASKFHFSNPPLGARQIFRDIGTWPRIGTSSRIGTIHSIYVVLGALLRSKVSIRSLGLWAQPGEDIEAVPNVPLSRRRQRNSVPRKTFTECQIVDLDLSQIRDLSFEIAGHFAFRPYSTVYANPPSWFLVLAPRLPHLRSLNFDAEHSETMNAFLKMLASDEHIFPRLRSLRLVCLSSPNTYFGILLKRLAPTLQHLEIRDPLPRVAIQHQPWLPILTELPQIVSASCTFRRRLSINYNEVFIESIKGDTPAEFQEILATHMRDTSEEYRA</sequence>
<protein>
    <recommendedName>
        <fullName evidence="3">F-box domain-containing protein</fullName>
    </recommendedName>
</protein>
<dbReference type="EMBL" id="JAGMVJ010000009">
    <property type="protein sequence ID" value="KAH7087309.1"/>
    <property type="molecule type" value="Genomic_DNA"/>
</dbReference>
<accession>A0A8K0R8E4</accession>
<dbReference type="OrthoDB" id="5279008at2759"/>
<dbReference type="AlphaFoldDB" id="A0A8K0R8E4"/>
<keyword evidence="2" id="KW-1185">Reference proteome</keyword>
<comment type="caution">
    <text evidence="1">The sequence shown here is derived from an EMBL/GenBank/DDBJ whole genome shotgun (WGS) entry which is preliminary data.</text>
</comment>
<organism evidence="1 2">
    <name type="scientific">Paraphoma chrysanthemicola</name>
    <dbReference type="NCBI Taxonomy" id="798071"/>
    <lineage>
        <taxon>Eukaryota</taxon>
        <taxon>Fungi</taxon>
        <taxon>Dikarya</taxon>
        <taxon>Ascomycota</taxon>
        <taxon>Pezizomycotina</taxon>
        <taxon>Dothideomycetes</taxon>
        <taxon>Pleosporomycetidae</taxon>
        <taxon>Pleosporales</taxon>
        <taxon>Pleosporineae</taxon>
        <taxon>Phaeosphaeriaceae</taxon>
        <taxon>Paraphoma</taxon>
    </lineage>
</organism>
<evidence type="ECO:0000313" key="1">
    <source>
        <dbReference type="EMBL" id="KAH7087309.1"/>
    </source>
</evidence>
<dbReference type="Proteomes" id="UP000813461">
    <property type="component" value="Unassembled WGS sequence"/>
</dbReference>
<name>A0A8K0R8E4_9PLEO</name>
<evidence type="ECO:0000313" key="2">
    <source>
        <dbReference type="Proteomes" id="UP000813461"/>
    </source>
</evidence>
<proteinExistence type="predicted"/>
<evidence type="ECO:0008006" key="3">
    <source>
        <dbReference type="Google" id="ProtNLM"/>
    </source>
</evidence>